<organism evidence="1">
    <name type="scientific">Arion vulgaris</name>
    <dbReference type="NCBI Taxonomy" id="1028688"/>
    <lineage>
        <taxon>Eukaryota</taxon>
        <taxon>Metazoa</taxon>
        <taxon>Spiralia</taxon>
        <taxon>Lophotrochozoa</taxon>
        <taxon>Mollusca</taxon>
        <taxon>Gastropoda</taxon>
        <taxon>Heterobranchia</taxon>
        <taxon>Euthyneura</taxon>
        <taxon>Panpulmonata</taxon>
        <taxon>Eupulmonata</taxon>
        <taxon>Stylommatophora</taxon>
        <taxon>Helicina</taxon>
        <taxon>Arionoidea</taxon>
        <taxon>Arionidae</taxon>
        <taxon>Arion</taxon>
    </lineage>
</organism>
<name>A0A0B7BVX0_9EUPU</name>
<evidence type="ECO:0000313" key="1">
    <source>
        <dbReference type="EMBL" id="CEK97354.1"/>
    </source>
</evidence>
<sequence length="80" mass="8499">EDEVNIAVTGCCLGFKDVPQPASSAPSNVVRLISQTADTAKPTVADTSSTAFINQTEDMMFPLEELTDHTQLGRSRLSSG</sequence>
<feature type="non-terminal residue" evidence="1">
    <location>
        <position position="80"/>
    </location>
</feature>
<accession>A0A0B7BVX0</accession>
<protein>
    <submittedName>
        <fullName evidence="1">Uncharacterized protein</fullName>
    </submittedName>
</protein>
<feature type="non-terminal residue" evidence="1">
    <location>
        <position position="1"/>
    </location>
</feature>
<dbReference type="EMBL" id="HACG01050489">
    <property type="protein sequence ID" value="CEK97354.1"/>
    <property type="molecule type" value="Transcribed_RNA"/>
</dbReference>
<gene>
    <name evidence="1" type="primary">ORF215537</name>
</gene>
<reference evidence="1" key="1">
    <citation type="submission" date="2014-12" db="EMBL/GenBank/DDBJ databases">
        <title>Insight into the proteome of Arion vulgaris.</title>
        <authorList>
            <person name="Aradska J."/>
            <person name="Bulat T."/>
            <person name="Smidak R."/>
            <person name="Sarate P."/>
            <person name="Gangsoo J."/>
            <person name="Sialana F."/>
            <person name="Bilban M."/>
            <person name="Lubec G."/>
        </authorList>
    </citation>
    <scope>NUCLEOTIDE SEQUENCE</scope>
    <source>
        <tissue evidence="1">Skin</tissue>
    </source>
</reference>
<proteinExistence type="predicted"/>
<dbReference type="AlphaFoldDB" id="A0A0B7BVX0"/>